<name>A0A4V1IQ70_9FUNG</name>
<comment type="subcellular location">
    <subcellularLocation>
        <location evidence="1">Membrane</location>
        <topology evidence="1">Multi-pass membrane protein</topology>
    </subcellularLocation>
</comment>
<dbReference type="Proteomes" id="UP000269721">
    <property type="component" value="Unassembled WGS sequence"/>
</dbReference>
<evidence type="ECO:0000256" key="3">
    <source>
        <dbReference type="ARBA" id="ARBA00022989"/>
    </source>
</evidence>
<dbReference type="InterPro" id="IPR052430">
    <property type="entry name" value="IVT-Associated"/>
</dbReference>
<keyword evidence="7" id="KW-1185">Reference proteome</keyword>
<evidence type="ECO:0000256" key="4">
    <source>
        <dbReference type="ARBA" id="ARBA00023136"/>
    </source>
</evidence>
<evidence type="ECO:0000313" key="7">
    <source>
        <dbReference type="Proteomes" id="UP000269721"/>
    </source>
</evidence>
<feature type="non-terminal residue" evidence="6">
    <location>
        <position position="402"/>
    </location>
</feature>
<organism evidence="6 7">
    <name type="scientific">Blyttiomyces helicus</name>
    <dbReference type="NCBI Taxonomy" id="388810"/>
    <lineage>
        <taxon>Eukaryota</taxon>
        <taxon>Fungi</taxon>
        <taxon>Fungi incertae sedis</taxon>
        <taxon>Chytridiomycota</taxon>
        <taxon>Chytridiomycota incertae sedis</taxon>
        <taxon>Chytridiomycetes</taxon>
        <taxon>Chytridiomycetes incertae sedis</taxon>
        <taxon>Blyttiomyces</taxon>
    </lineage>
</organism>
<dbReference type="OrthoDB" id="68611at2759"/>
<evidence type="ECO:0000256" key="1">
    <source>
        <dbReference type="ARBA" id="ARBA00004141"/>
    </source>
</evidence>
<evidence type="ECO:0000313" key="6">
    <source>
        <dbReference type="EMBL" id="RKO85527.1"/>
    </source>
</evidence>
<dbReference type="EMBL" id="KZ998991">
    <property type="protein sequence ID" value="RKO85527.1"/>
    <property type="molecule type" value="Genomic_DNA"/>
</dbReference>
<keyword evidence="3 5" id="KW-1133">Transmembrane helix</keyword>
<gene>
    <name evidence="6" type="ORF">BDK51DRAFT_42476</name>
</gene>
<protein>
    <submittedName>
        <fullName evidence="6">Uncharacterized protein</fullName>
    </submittedName>
</protein>
<dbReference type="GO" id="GO:0016020">
    <property type="term" value="C:membrane"/>
    <property type="evidence" value="ECO:0007669"/>
    <property type="project" value="UniProtKB-SubCell"/>
</dbReference>
<sequence>MSSALEPRSGLLLNLAAKLYTRPHKNVLKVMAVLSTPGRSIGSFADSAILILISVGIGAFLFWLLPTICGPSYVGMIVFVCVATYLFSMLRIRGPRFFALSVVPILYIFSSIVAATAPPGHFIVAYSYSPGRLLYGAAPPPTNEAGGVPGQYFYPILLQDTVVSLVKPPIYALHPTSNAMLINSFSPINIQYSYLIGLAITWLINVCVFPEFAEVQLKREMAAAIETLQRLLEIVVHDYAVDDTPESIKKRKNVAAELRSHLAKIGRTITEADAEIYYSELIMGEYQRIFVYLKQLAGIVNAICSAIEGRERVYNHAHKSRKALVESLTSELDTISVTVTGTLRAMRRTLLGLGHNPVAVKAPVVDLETGAHPPKRCMQIVIECLRAFEVDGVPDHFSDQIT</sequence>
<keyword evidence="4 5" id="KW-0472">Membrane</keyword>
<feature type="transmembrane region" description="Helical" evidence="5">
    <location>
        <begin position="71"/>
        <end position="90"/>
    </location>
</feature>
<evidence type="ECO:0000256" key="2">
    <source>
        <dbReference type="ARBA" id="ARBA00022692"/>
    </source>
</evidence>
<keyword evidence="2 5" id="KW-0812">Transmembrane</keyword>
<dbReference type="PANTHER" id="PTHR47804">
    <property type="entry name" value="60S RIBOSOMAL PROTEIN L19"/>
    <property type="match status" value="1"/>
</dbReference>
<proteinExistence type="predicted"/>
<dbReference type="AlphaFoldDB" id="A0A4V1IQ70"/>
<evidence type="ECO:0000256" key="5">
    <source>
        <dbReference type="SAM" id="Phobius"/>
    </source>
</evidence>
<reference evidence="7" key="1">
    <citation type="journal article" date="2018" name="Nat. Microbiol.">
        <title>Leveraging single-cell genomics to expand the fungal tree of life.</title>
        <authorList>
            <person name="Ahrendt S.R."/>
            <person name="Quandt C.A."/>
            <person name="Ciobanu D."/>
            <person name="Clum A."/>
            <person name="Salamov A."/>
            <person name="Andreopoulos B."/>
            <person name="Cheng J.F."/>
            <person name="Woyke T."/>
            <person name="Pelin A."/>
            <person name="Henrissat B."/>
            <person name="Reynolds N.K."/>
            <person name="Benny G.L."/>
            <person name="Smith M.E."/>
            <person name="James T.Y."/>
            <person name="Grigoriev I.V."/>
        </authorList>
    </citation>
    <scope>NUCLEOTIDE SEQUENCE [LARGE SCALE GENOMIC DNA]</scope>
</reference>
<feature type="transmembrane region" description="Helical" evidence="5">
    <location>
        <begin position="44"/>
        <end position="65"/>
    </location>
</feature>
<dbReference type="PANTHER" id="PTHR47804:SF3">
    <property type="entry name" value="PROTEIN BRE4"/>
    <property type="match status" value="1"/>
</dbReference>
<feature type="transmembrane region" description="Helical" evidence="5">
    <location>
        <begin position="190"/>
        <end position="209"/>
    </location>
</feature>
<accession>A0A4V1IQ70</accession>
<feature type="transmembrane region" description="Helical" evidence="5">
    <location>
        <begin position="97"/>
        <end position="117"/>
    </location>
</feature>